<reference evidence="1 2" key="1">
    <citation type="submission" date="2020-07" db="EMBL/GenBank/DDBJ databases">
        <title>Sequencing the genomes of 1000 actinobacteria strains.</title>
        <authorList>
            <person name="Klenk H.-P."/>
        </authorList>
    </citation>
    <scope>NUCLEOTIDE SEQUENCE [LARGE SCALE GENOMIC DNA]</scope>
    <source>
        <strain evidence="1 2">DSM 44121</strain>
    </source>
</reference>
<accession>A0A7W3J5J9</accession>
<dbReference type="RefSeq" id="WP_312876907.1">
    <property type="nucleotide sequence ID" value="NZ_BAAATF010000002.1"/>
</dbReference>
<gene>
    <name evidence="1" type="ORF">FHX71_000659</name>
</gene>
<sequence length="106" mass="11563">MDPRGVAQPGGGPRLVAYLMRAEQMDDFNSQFLGFGTTTDAAPATDERIQDMQEFYDDGRFYLGPSQLVPLAIPLANHVQSMVLGADLRSTLAGVDADWARLAFRA</sequence>
<dbReference type="EMBL" id="JACGWV010000001">
    <property type="protein sequence ID" value="MBA8806717.1"/>
    <property type="molecule type" value="Genomic_DNA"/>
</dbReference>
<protein>
    <submittedName>
        <fullName evidence="1">Uncharacterized protein</fullName>
    </submittedName>
</protein>
<evidence type="ECO:0000313" key="2">
    <source>
        <dbReference type="Proteomes" id="UP000540568"/>
    </source>
</evidence>
<evidence type="ECO:0000313" key="1">
    <source>
        <dbReference type="EMBL" id="MBA8806717.1"/>
    </source>
</evidence>
<dbReference type="Proteomes" id="UP000540568">
    <property type="component" value="Unassembled WGS sequence"/>
</dbReference>
<organism evidence="1 2">
    <name type="scientific">Promicromonospora sukumoe</name>
    <dbReference type="NCBI Taxonomy" id="88382"/>
    <lineage>
        <taxon>Bacteria</taxon>
        <taxon>Bacillati</taxon>
        <taxon>Actinomycetota</taxon>
        <taxon>Actinomycetes</taxon>
        <taxon>Micrococcales</taxon>
        <taxon>Promicromonosporaceae</taxon>
        <taxon>Promicromonospora</taxon>
    </lineage>
</organism>
<comment type="caution">
    <text evidence="1">The sequence shown here is derived from an EMBL/GenBank/DDBJ whole genome shotgun (WGS) entry which is preliminary data.</text>
</comment>
<name>A0A7W3J5J9_9MICO</name>
<proteinExistence type="predicted"/>
<dbReference type="AlphaFoldDB" id="A0A7W3J5J9"/>
<keyword evidence="2" id="KW-1185">Reference proteome</keyword>